<reference evidence="2 3" key="1">
    <citation type="journal article" date="2019" name="Appl. Environ. Microbiol.">
        <title>Genetic determinants of hydroxycinnamic acid metabolism in heterofermentative lactobacilli.</title>
        <authorList>
            <person name="Gaur G."/>
            <person name="Oh J.H."/>
            <person name="Filannino P."/>
            <person name="Gobbetti M."/>
            <person name="van Pijkeren J.P."/>
            <person name="Ganzle M.G."/>
        </authorList>
    </citation>
    <scope>NUCLEOTIDE SEQUENCE [LARGE SCALE GENOMIC DNA]</scope>
    <source>
        <strain evidence="2 3">FUA3583</strain>
    </source>
</reference>
<dbReference type="Pfam" id="PF01996">
    <property type="entry name" value="F420_ligase"/>
    <property type="match status" value="1"/>
</dbReference>
<accession>A0A7C9N813</accession>
<dbReference type="SUPFAM" id="SSF144010">
    <property type="entry name" value="CofE-like"/>
    <property type="match status" value="1"/>
</dbReference>
<evidence type="ECO:0000259" key="1">
    <source>
        <dbReference type="Pfam" id="PF01996"/>
    </source>
</evidence>
<comment type="caution">
    <text evidence="2">The sequence shown here is derived from an EMBL/GenBank/DDBJ whole genome shotgun (WGS) entry which is preliminary data.</text>
</comment>
<organism evidence="2 3">
    <name type="scientific">Furfurilactobacillus rossiae</name>
    <dbReference type="NCBI Taxonomy" id="231049"/>
    <lineage>
        <taxon>Bacteria</taxon>
        <taxon>Bacillati</taxon>
        <taxon>Bacillota</taxon>
        <taxon>Bacilli</taxon>
        <taxon>Lactobacillales</taxon>
        <taxon>Lactobacillaceae</taxon>
        <taxon>Furfurilactobacillus</taxon>
    </lineage>
</organism>
<dbReference type="InterPro" id="IPR002847">
    <property type="entry name" value="F420-0_gamma-glut_ligase-dom"/>
</dbReference>
<gene>
    <name evidence="2" type="ORF">GB992_09130</name>
</gene>
<evidence type="ECO:0000313" key="2">
    <source>
        <dbReference type="EMBL" id="MYV05992.1"/>
    </source>
</evidence>
<dbReference type="Proteomes" id="UP000480570">
    <property type="component" value="Unassembled WGS sequence"/>
</dbReference>
<name>A0A7C9N813_9LACO</name>
<dbReference type="GO" id="GO:0052618">
    <property type="term" value="F:coenzyme F420-0:L-glutamate ligase activity"/>
    <property type="evidence" value="ECO:0007669"/>
    <property type="project" value="TreeGrafter"/>
</dbReference>
<protein>
    <submittedName>
        <fullName evidence="2">Glutamate ligase</fullName>
    </submittedName>
</protein>
<feature type="domain" description="Coenzyme F420:L-glutamate ligase-like" evidence="1">
    <location>
        <begin position="10"/>
        <end position="213"/>
    </location>
</feature>
<dbReference type="PANTHER" id="PTHR47917">
    <property type="match status" value="1"/>
</dbReference>
<proteinExistence type="predicted"/>
<dbReference type="AlphaFoldDB" id="A0A7C9N813"/>
<dbReference type="Gene3D" id="3.90.1660.10">
    <property type="entry name" value="CofE-like domain"/>
    <property type="match status" value="1"/>
</dbReference>
<dbReference type="EMBL" id="WEZT01000019">
    <property type="protein sequence ID" value="MYV05992.1"/>
    <property type="molecule type" value="Genomic_DNA"/>
</dbReference>
<keyword evidence="2" id="KW-0436">Ligase</keyword>
<dbReference type="Gene3D" id="3.30.1330.100">
    <property type="entry name" value="CofE-like"/>
    <property type="match status" value="1"/>
</dbReference>
<dbReference type="PANTHER" id="PTHR47917:SF1">
    <property type="entry name" value="COENZYME F420:L-GLUTAMATE LIGASE"/>
    <property type="match status" value="1"/>
</dbReference>
<evidence type="ECO:0000313" key="3">
    <source>
        <dbReference type="Proteomes" id="UP000480570"/>
    </source>
</evidence>
<sequence length="229" mass="24502">MVEVIGLKGINQIEAKDDLGKLIVTGFQDNDVVIKPYDILCVASKIVSVAEERQVLLSNVQPSSEAMKIHQQVPRKDARLIQLMLNEIDDASSARLTISEGFIGARLPNGLFLTSAGVDKLDSQSAILLPRYPDQSAKRIAETITRLTSVPVSVVITDSDGRPDKKGATQVAIGVYGLTPMRSTETLCDMVAAAAGLEMGQRDAGIPVAIVSGLKYQLDTNANITDALN</sequence>